<dbReference type="EMBL" id="KV419429">
    <property type="protein sequence ID" value="KZS89242.1"/>
    <property type="molecule type" value="Genomic_DNA"/>
</dbReference>
<evidence type="ECO:0000313" key="3">
    <source>
        <dbReference type="Proteomes" id="UP000076722"/>
    </source>
</evidence>
<protein>
    <submittedName>
        <fullName evidence="2">Uncharacterized protein</fullName>
    </submittedName>
</protein>
<feature type="transmembrane region" description="Helical" evidence="1">
    <location>
        <begin position="54"/>
        <end position="74"/>
    </location>
</feature>
<dbReference type="AlphaFoldDB" id="A0A164Q1T1"/>
<dbReference type="Proteomes" id="UP000076722">
    <property type="component" value="Unassembled WGS sequence"/>
</dbReference>
<evidence type="ECO:0000313" key="2">
    <source>
        <dbReference type="EMBL" id="KZS89242.1"/>
    </source>
</evidence>
<gene>
    <name evidence="2" type="ORF">SISNIDRAFT_232797</name>
</gene>
<keyword evidence="1" id="KW-0812">Transmembrane</keyword>
<name>A0A164Q1T1_9AGAM</name>
<keyword evidence="1" id="KW-0472">Membrane</keyword>
<keyword evidence="3" id="KW-1185">Reference proteome</keyword>
<sequence>MVRSTNIAIFTSILFLSFLSLSPPLSLLLGSTSAFTFVLIPIVPFLLSAFYHPLSFYSLIFVVSGFSFALDFFFPRSFGPFVRL</sequence>
<accession>A0A164Q1T1</accession>
<keyword evidence="1" id="KW-1133">Transmembrane helix</keyword>
<proteinExistence type="predicted"/>
<evidence type="ECO:0000256" key="1">
    <source>
        <dbReference type="SAM" id="Phobius"/>
    </source>
</evidence>
<organism evidence="2 3">
    <name type="scientific">Sistotremastrum niveocremeum HHB9708</name>
    <dbReference type="NCBI Taxonomy" id="1314777"/>
    <lineage>
        <taxon>Eukaryota</taxon>
        <taxon>Fungi</taxon>
        <taxon>Dikarya</taxon>
        <taxon>Basidiomycota</taxon>
        <taxon>Agaricomycotina</taxon>
        <taxon>Agaricomycetes</taxon>
        <taxon>Sistotremastrales</taxon>
        <taxon>Sistotremastraceae</taxon>
        <taxon>Sertulicium</taxon>
        <taxon>Sertulicium niveocremeum</taxon>
    </lineage>
</organism>
<reference evidence="2 3" key="1">
    <citation type="journal article" date="2016" name="Mol. Biol. Evol.">
        <title>Comparative Genomics of Early-Diverging Mushroom-Forming Fungi Provides Insights into the Origins of Lignocellulose Decay Capabilities.</title>
        <authorList>
            <person name="Nagy L.G."/>
            <person name="Riley R."/>
            <person name="Tritt A."/>
            <person name="Adam C."/>
            <person name="Daum C."/>
            <person name="Floudas D."/>
            <person name="Sun H."/>
            <person name="Yadav J.S."/>
            <person name="Pangilinan J."/>
            <person name="Larsson K.H."/>
            <person name="Matsuura K."/>
            <person name="Barry K."/>
            <person name="Labutti K."/>
            <person name="Kuo R."/>
            <person name="Ohm R.A."/>
            <person name="Bhattacharya S.S."/>
            <person name="Shirouzu T."/>
            <person name="Yoshinaga Y."/>
            <person name="Martin F.M."/>
            <person name="Grigoriev I.V."/>
            <person name="Hibbett D.S."/>
        </authorList>
    </citation>
    <scope>NUCLEOTIDE SEQUENCE [LARGE SCALE GENOMIC DNA]</scope>
    <source>
        <strain evidence="2 3">HHB9708</strain>
    </source>
</reference>